<accession>A0ACA9RHX0</accession>
<reference evidence="1" key="1">
    <citation type="submission" date="2021-06" db="EMBL/GenBank/DDBJ databases">
        <authorList>
            <person name="Kallberg Y."/>
            <person name="Tangrot J."/>
            <person name="Rosling A."/>
        </authorList>
    </citation>
    <scope>NUCLEOTIDE SEQUENCE</scope>
    <source>
        <strain evidence="1">28 12/20/2015</strain>
    </source>
</reference>
<proteinExistence type="predicted"/>
<dbReference type="Proteomes" id="UP000789366">
    <property type="component" value="Unassembled WGS sequence"/>
</dbReference>
<organism evidence="1 2">
    <name type="scientific">Cetraspora pellucida</name>
    <dbReference type="NCBI Taxonomy" id="1433469"/>
    <lineage>
        <taxon>Eukaryota</taxon>
        <taxon>Fungi</taxon>
        <taxon>Fungi incertae sedis</taxon>
        <taxon>Mucoromycota</taxon>
        <taxon>Glomeromycotina</taxon>
        <taxon>Glomeromycetes</taxon>
        <taxon>Diversisporales</taxon>
        <taxon>Gigasporaceae</taxon>
        <taxon>Cetraspora</taxon>
    </lineage>
</organism>
<gene>
    <name evidence="1" type="ORF">SPELUC_LOCUS17558</name>
</gene>
<name>A0ACA9RHX0_9GLOM</name>
<feature type="non-terminal residue" evidence="1">
    <location>
        <position position="116"/>
    </location>
</feature>
<protein>
    <submittedName>
        <fullName evidence="1">15674_t:CDS:1</fullName>
    </submittedName>
</protein>
<feature type="non-terminal residue" evidence="1">
    <location>
        <position position="1"/>
    </location>
</feature>
<evidence type="ECO:0000313" key="2">
    <source>
        <dbReference type="Proteomes" id="UP000789366"/>
    </source>
</evidence>
<dbReference type="EMBL" id="CAJVPW010072965">
    <property type="protein sequence ID" value="CAG8794912.1"/>
    <property type="molecule type" value="Genomic_DNA"/>
</dbReference>
<keyword evidence="2" id="KW-1185">Reference proteome</keyword>
<evidence type="ECO:0000313" key="1">
    <source>
        <dbReference type="EMBL" id="CAG8794912.1"/>
    </source>
</evidence>
<comment type="caution">
    <text evidence="1">The sequence shown here is derived from an EMBL/GenBank/DDBJ whole genome shotgun (WGS) entry which is preliminary data.</text>
</comment>
<sequence length="116" mass="13646">ISFDRIFNISINDVEEEFKSLDLIYNNDVSKKDYDYSEICNINNELEDVDFTGEKYPSDNRYSMEIPEDYDDFYSNEYYMKIKCVATNGLDAEILISGFPVYCEFKISDVINETDN</sequence>